<dbReference type="AlphaFoldDB" id="A0A0F9EQE5"/>
<gene>
    <name evidence="2" type="ORF">LCGC14_2124510</name>
</gene>
<organism evidence="2">
    <name type="scientific">marine sediment metagenome</name>
    <dbReference type="NCBI Taxonomy" id="412755"/>
    <lineage>
        <taxon>unclassified sequences</taxon>
        <taxon>metagenomes</taxon>
        <taxon>ecological metagenomes</taxon>
    </lineage>
</organism>
<comment type="caution">
    <text evidence="2">The sequence shown here is derived from an EMBL/GenBank/DDBJ whole genome shotgun (WGS) entry which is preliminary data.</text>
</comment>
<protein>
    <submittedName>
        <fullName evidence="2">Uncharacterized protein</fullName>
    </submittedName>
</protein>
<feature type="region of interest" description="Disordered" evidence="1">
    <location>
        <begin position="25"/>
        <end position="47"/>
    </location>
</feature>
<accession>A0A0F9EQE5</accession>
<dbReference type="PROSITE" id="PS51257">
    <property type="entry name" value="PROKAR_LIPOPROTEIN"/>
    <property type="match status" value="1"/>
</dbReference>
<feature type="compositionally biased region" description="Low complexity" evidence="1">
    <location>
        <begin position="28"/>
        <end position="47"/>
    </location>
</feature>
<dbReference type="EMBL" id="LAZR01026516">
    <property type="protein sequence ID" value="KKL68486.1"/>
    <property type="molecule type" value="Genomic_DNA"/>
</dbReference>
<evidence type="ECO:0000256" key="1">
    <source>
        <dbReference type="SAM" id="MobiDB-lite"/>
    </source>
</evidence>
<sequence length="232" mass="26313">MRYLQRLRIPAILAAALISGCEKPAPSPATQATPAEPATAPVAQPVAPKIAKPENNIEYSEHRVLAEAIKKQWMNALARGNTEIEKPVLSREAYIQWKPLDCTEKLMLPAKIYSVSQFGRGKYRIDTRYAYGHFNNIYMIFQPEDTLDPVTVDNSEKSPFTLKGETYHWRSFRTKVEGISVIRKEIVIPNILPHQHEGSKSHYIWLRMDSYNAEINDILTPVVEAIIQNAAN</sequence>
<proteinExistence type="predicted"/>
<evidence type="ECO:0000313" key="2">
    <source>
        <dbReference type="EMBL" id="KKL68486.1"/>
    </source>
</evidence>
<name>A0A0F9EQE5_9ZZZZ</name>
<reference evidence="2" key="1">
    <citation type="journal article" date="2015" name="Nature">
        <title>Complex archaea that bridge the gap between prokaryotes and eukaryotes.</title>
        <authorList>
            <person name="Spang A."/>
            <person name="Saw J.H."/>
            <person name="Jorgensen S.L."/>
            <person name="Zaremba-Niedzwiedzka K."/>
            <person name="Martijn J."/>
            <person name="Lind A.E."/>
            <person name="van Eijk R."/>
            <person name="Schleper C."/>
            <person name="Guy L."/>
            <person name="Ettema T.J."/>
        </authorList>
    </citation>
    <scope>NUCLEOTIDE SEQUENCE</scope>
</reference>